<feature type="domain" description="WW" evidence="1">
    <location>
        <begin position="11"/>
        <end position="44"/>
    </location>
</feature>
<dbReference type="EMBL" id="ML977054">
    <property type="protein sequence ID" value="KAF1948554.1"/>
    <property type="molecule type" value="Genomic_DNA"/>
</dbReference>
<evidence type="ECO:0000259" key="1">
    <source>
        <dbReference type="PROSITE" id="PS50020"/>
    </source>
</evidence>
<reference evidence="2" key="1">
    <citation type="journal article" date="2020" name="Stud. Mycol.">
        <title>101 Dothideomycetes genomes: a test case for predicting lifestyles and emergence of pathogens.</title>
        <authorList>
            <person name="Haridas S."/>
            <person name="Albert R."/>
            <person name="Binder M."/>
            <person name="Bloem J."/>
            <person name="Labutti K."/>
            <person name="Salamov A."/>
            <person name="Andreopoulos B."/>
            <person name="Baker S."/>
            <person name="Barry K."/>
            <person name="Bills G."/>
            <person name="Bluhm B."/>
            <person name="Cannon C."/>
            <person name="Castanera R."/>
            <person name="Culley D."/>
            <person name="Daum C."/>
            <person name="Ezra D."/>
            <person name="Gonzalez J."/>
            <person name="Henrissat B."/>
            <person name="Kuo A."/>
            <person name="Liang C."/>
            <person name="Lipzen A."/>
            <person name="Lutzoni F."/>
            <person name="Magnuson J."/>
            <person name="Mondo S."/>
            <person name="Nolan M."/>
            <person name="Ohm R."/>
            <person name="Pangilinan J."/>
            <person name="Park H.-J."/>
            <person name="Ramirez L."/>
            <person name="Alfaro M."/>
            <person name="Sun H."/>
            <person name="Tritt A."/>
            <person name="Yoshinaga Y."/>
            <person name="Zwiers L.-H."/>
            <person name="Turgeon B."/>
            <person name="Goodwin S."/>
            <person name="Spatafora J."/>
            <person name="Crous P."/>
            <person name="Grigoriev I."/>
        </authorList>
    </citation>
    <scope>NUCLEOTIDE SEQUENCE</scope>
    <source>
        <strain evidence="2">CBS 675.92</strain>
    </source>
</reference>
<gene>
    <name evidence="2" type="ORF">CC80DRAFT_599569</name>
</gene>
<proteinExistence type="predicted"/>
<name>A0A6A5T8R9_9PLEO</name>
<dbReference type="AlphaFoldDB" id="A0A6A5T8R9"/>
<keyword evidence="3" id="KW-1185">Reference proteome</keyword>
<dbReference type="PROSITE" id="PS50020">
    <property type="entry name" value="WW_DOMAIN_2"/>
    <property type="match status" value="1"/>
</dbReference>
<accession>A0A6A5T8R9</accession>
<dbReference type="InterPro" id="IPR001202">
    <property type="entry name" value="WW_dom"/>
</dbReference>
<dbReference type="Proteomes" id="UP000800035">
    <property type="component" value="Unassembled WGS sequence"/>
</dbReference>
<evidence type="ECO:0000313" key="2">
    <source>
        <dbReference type="EMBL" id="KAF1948554.1"/>
    </source>
</evidence>
<sequence length="249" mass="28764">MANHPQYELGTLVGSTWRQWSNAAGQDYYENLSTRATQYRIPAGWEDAATDTWAVDDSKSWPQWRNARTGRIRRTDPNPPRPRNYLDNVNVQTHLRRVERSPESHEYLYRRVMVAILWYFFPEGEGFNVLQGESRREIDQTESRVDIAVLNLTSPPGGSMHAYDYCLVESKKADRSWSEMECHLSKLCARTENKSKQVYGMIHIGLHVQFFTADRGTLTALSGGLHVRNDVNAVTTMLENMKRRPLPFI</sequence>
<dbReference type="OrthoDB" id="3722008at2759"/>
<protein>
    <recommendedName>
        <fullName evidence="1">WW domain-containing protein</fullName>
    </recommendedName>
</protein>
<evidence type="ECO:0000313" key="3">
    <source>
        <dbReference type="Proteomes" id="UP000800035"/>
    </source>
</evidence>
<organism evidence="2 3">
    <name type="scientific">Byssothecium circinans</name>
    <dbReference type="NCBI Taxonomy" id="147558"/>
    <lineage>
        <taxon>Eukaryota</taxon>
        <taxon>Fungi</taxon>
        <taxon>Dikarya</taxon>
        <taxon>Ascomycota</taxon>
        <taxon>Pezizomycotina</taxon>
        <taxon>Dothideomycetes</taxon>
        <taxon>Pleosporomycetidae</taxon>
        <taxon>Pleosporales</taxon>
        <taxon>Massarineae</taxon>
        <taxon>Massarinaceae</taxon>
        <taxon>Byssothecium</taxon>
    </lineage>
</organism>